<evidence type="ECO:0000256" key="1">
    <source>
        <dbReference type="ARBA" id="ARBA00004613"/>
    </source>
</evidence>
<name>A0A2P7RCU2_9GAMM</name>
<gene>
    <name evidence="4" type="ORF">C7H85_04380</name>
</gene>
<reference evidence="4 5" key="1">
    <citation type="submission" date="2018-03" db="EMBL/GenBank/DDBJ databases">
        <title>The draft genome of Zobellella sp. 59N8.</title>
        <authorList>
            <person name="Liu L."/>
            <person name="Li L."/>
            <person name="Zhang X."/>
            <person name="Liang L."/>
            <person name="Wang T."/>
        </authorList>
    </citation>
    <scope>NUCLEOTIDE SEQUENCE [LARGE SCALE GENOMIC DNA]</scope>
    <source>
        <strain evidence="4 5">59N8</strain>
    </source>
</reference>
<dbReference type="InterPro" id="IPR018511">
    <property type="entry name" value="Hemolysin-typ_Ca-bd_CS"/>
</dbReference>
<keyword evidence="3" id="KW-0106">Calcium</keyword>
<dbReference type="SUPFAM" id="SSF51120">
    <property type="entry name" value="beta-Roll"/>
    <property type="match status" value="3"/>
</dbReference>
<dbReference type="InterPro" id="IPR011049">
    <property type="entry name" value="Serralysin-like_metalloprot_C"/>
</dbReference>
<keyword evidence="2" id="KW-0964">Secreted</keyword>
<evidence type="ECO:0000313" key="5">
    <source>
        <dbReference type="Proteomes" id="UP000240243"/>
    </source>
</evidence>
<dbReference type="AlphaFoldDB" id="A0A2P7RCU2"/>
<keyword evidence="5" id="KW-1185">Reference proteome</keyword>
<dbReference type="InterPro" id="IPR001343">
    <property type="entry name" value="Hemolysn_Ca-bd"/>
</dbReference>
<dbReference type="EMBL" id="PXYG01000001">
    <property type="protein sequence ID" value="PSJ48041.1"/>
    <property type="molecule type" value="Genomic_DNA"/>
</dbReference>
<accession>A0A2P7RCU2</accession>
<dbReference type="PANTHER" id="PTHR38340">
    <property type="entry name" value="S-LAYER PROTEIN"/>
    <property type="match status" value="1"/>
</dbReference>
<comment type="subcellular location">
    <subcellularLocation>
        <location evidence="1">Secreted</location>
    </subcellularLocation>
</comment>
<dbReference type="Proteomes" id="UP000240243">
    <property type="component" value="Unassembled WGS sequence"/>
</dbReference>
<dbReference type="GO" id="GO:0005509">
    <property type="term" value="F:calcium ion binding"/>
    <property type="evidence" value="ECO:0007669"/>
    <property type="project" value="InterPro"/>
</dbReference>
<dbReference type="PANTHER" id="PTHR38340:SF1">
    <property type="entry name" value="S-LAYER PROTEIN"/>
    <property type="match status" value="1"/>
</dbReference>
<protein>
    <recommendedName>
        <fullName evidence="6">Calcium-binding protein</fullName>
    </recommendedName>
</protein>
<sequence>MANATAFNTVNMEQASVWYGDVTIATTNHIQVAYGPYVQNYYGSFSYSSFGLAGGAVTSSNYYEFGRKIYEISGGSFSALTIESYLNRGDMNALLGYVFSGNDSVSGSGGHDYLKGFGGTDRLFGNGGNDTLDGGTGADTLYGGVGNDIYLVDNVGERVIEYAGQGVDIVRASVSFSLPAQVEHLQLGGYAASGTGNPLDNRITGNASVNRLSGMAGNDSLFGLGGNDTLLGGAGNDILHGGTGHDMLNGGVGADTMRGNQGNDVYVVNSHQDRVIELAGQGNDTVRASVSHALTANVEALLLTGNNAINGHGNAMANQITGNAAGNRLAGLGGSDLLRGMAGADTLLGGGGNDRLFGGAGNDLLNGGLGTDVLVGGDGADTLLGGPGRDRLTGGAGADRFRFVARSEGVDTITDFHSGSDVLQVVSRNFGNLATGRLAPARFSLAGSPLSGGNAAFIYNRSTGNLFFDLDGAGTGAAVKMADLGAGTLLKAGDIQVIA</sequence>
<dbReference type="RefSeq" id="WP_106728453.1">
    <property type="nucleotide sequence ID" value="NZ_PXYG01000001.1"/>
</dbReference>
<dbReference type="Pfam" id="PF00353">
    <property type="entry name" value="HemolysinCabind"/>
    <property type="match status" value="5"/>
</dbReference>
<comment type="caution">
    <text evidence="4">The sequence shown here is derived from an EMBL/GenBank/DDBJ whole genome shotgun (WGS) entry which is preliminary data.</text>
</comment>
<organism evidence="4 5">
    <name type="scientific">Zobellella endophytica</name>
    <dbReference type="NCBI Taxonomy" id="2116700"/>
    <lineage>
        <taxon>Bacteria</taxon>
        <taxon>Pseudomonadati</taxon>
        <taxon>Pseudomonadota</taxon>
        <taxon>Gammaproteobacteria</taxon>
        <taxon>Aeromonadales</taxon>
        <taxon>Aeromonadaceae</taxon>
        <taxon>Zobellella</taxon>
    </lineage>
</organism>
<evidence type="ECO:0008006" key="6">
    <source>
        <dbReference type="Google" id="ProtNLM"/>
    </source>
</evidence>
<dbReference type="PRINTS" id="PR00313">
    <property type="entry name" value="CABNDNGRPT"/>
</dbReference>
<dbReference type="PROSITE" id="PS00330">
    <property type="entry name" value="HEMOLYSIN_CALCIUM"/>
    <property type="match status" value="8"/>
</dbReference>
<evidence type="ECO:0000313" key="4">
    <source>
        <dbReference type="EMBL" id="PSJ48041.1"/>
    </source>
</evidence>
<dbReference type="GO" id="GO:0005576">
    <property type="term" value="C:extracellular region"/>
    <property type="evidence" value="ECO:0007669"/>
    <property type="project" value="UniProtKB-SubCell"/>
</dbReference>
<proteinExistence type="predicted"/>
<dbReference type="Gene3D" id="2.150.10.10">
    <property type="entry name" value="Serralysin-like metalloprotease, C-terminal"/>
    <property type="match status" value="5"/>
</dbReference>
<dbReference type="InterPro" id="IPR050557">
    <property type="entry name" value="RTX_toxin/Mannuronan_C5-epim"/>
</dbReference>
<evidence type="ECO:0000256" key="3">
    <source>
        <dbReference type="ARBA" id="ARBA00022837"/>
    </source>
</evidence>
<dbReference type="OrthoDB" id="5593939at2"/>
<evidence type="ECO:0000256" key="2">
    <source>
        <dbReference type="ARBA" id="ARBA00022525"/>
    </source>
</evidence>